<evidence type="ECO:0000256" key="5">
    <source>
        <dbReference type="ARBA" id="ARBA00024042"/>
    </source>
</evidence>
<evidence type="ECO:0000259" key="6">
    <source>
        <dbReference type="PROSITE" id="PS51349"/>
    </source>
</evidence>
<dbReference type="Proteomes" id="UP001597018">
    <property type="component" value="Unassembled WGS sequence"/>
</dbReference>
<protein>
    <submittedName>
        <fullName evidence="7">Alpha-hydroxy acid oxidase</fullName>
        <ecNumber evidence="7">1.-.-.-</ecNumber>
    </submittedName>
</protein>
<evidence type="ECO:0000313" key="8">
    <source>
        <dbReference type="Proteomes" id="UP001597018"/>
    </source>
</evidence>
<reference evidence="8" key="1">
    <citation type="journal article" date="2019" name="Int. J. Syst. Evol. Microbiol.">
        <title>The Global Catalogue of Microorganisms (GCM) 10K type strain sequencing project: providing services to taxonomists for standard genome sequencing and annotation.</title>
        <authorList>
            <consortium name="The Broad Institute Genomics Platform"/>
            <consortium name="The Broad Institute Genome Sequencing Center for Infectious Disease"/>
            <person name="Wu L."/>
            <person name="Ma J."/>
        </authorList>
    </citation>
    <scope>NUCLEOTIDE SEQUENCE [LARGE SCALE GENOMIC DNA]</scope>
    <source>
        <strain evidence="8">CCUG 56401</strain>
    </source>
</reference>
<gene>
    <name evidence="7" type="ORF">ACFQ16_04055</name>
</gene>
<evidence type="ECO:0000256" key="1">
    <source>
        <dbReference type="ARBA" id="ARBA00001917"/>
    </source>
</evidence>
<evidence type="ECO:0000313" key="7">
    <source>
        <dbReference type="EMBL" id="MFD0918909.1"/>
    </source>
</evidence>
<evidence type="ECO:0000256" key="3">
    <source>
        <dbReference type="ARBA" id="ARBA00022643"/>
    </source>
</evidence>
<dbReference type="RefSeq" id="WP_263250720.1">
    <property type="nucleotide sequence ID" value="NZ_BAABLT010000033.1"/>
</dbReference>
<organism evidence="7 8">
    <name type="scientific">Saccharopolyspora rosea</name>
    <dbReference type="NCBI Taxonomy" id="524884"/>
    <lineage>
        <taxon>Bacteria</taxon>
        <taxon>Bacillati</taxon>
        <taxon>Actinomycetota</taxon>
        <taxon>Actinomycetes</taxon>
        <taxon>Pseudonocardiales</taxon>
        <taxon>Pseudonocardiaceae</taxon>
        <taxon>Saccharopolyspora</taxon>
    </lineage>
</organism>
<keyword evidence="3" id="KW-0288">FMN</keyword>
<comment type="cofactor">
    <cofactor evidence="1">
        <name>FMN</name>
        <dbReference type="ChEBI" id="CHEBI:58210"/>
    </cofactor>
</comment>
<dbReference type="Gene3D" id="3.20.20.70">
    <property type="entry name" value="Aldolase class I"/>
    <property type="match status" value="1"/>
</dbReference>
<name>A0ABW3FK93_9PSEU</name>
<dbReference type="InterPro" id="IPR000262">
    <property type="entry name" value="FMN-dep_DH"/>
</dbReference>
<dbReference type="InterPro" id="IPR012133">
    <property type="entry name" value="Alpha-hydoxy_acid_DH_FMN"/>
</dbReference>
<dbReference type="PROSITE" id="PS51349">
    <property type="entry name" value="FMN_HYDROXY_ACID_DH_2"/>
    <property type="match status" value="1"/>
</dbReference>
<evidence type="ECO:0000256" key="2">
    <source>
        <dbReference type="ARBA" id="ARBA00022630"/>
    </source>
</evidence>
<dbReference type="InterPro" id="IPR008259">
    <property type="entry name" value="FMN_hydac_DH_AS"/>
</dbReference>
<dbReference type="CDD" id="cd02809">
    <property type="entry name" value="alpha_hydroxyacid_oxid_FMN"/>
    <property type="match status" value="1"/>
</dbReference>
<dbReference type="PROSITE" id="PS00557">
    <property type="entry name" value="FMN_HYDROXY_ACID_DH_1"/>
    <property type="match status" value="1"/>
</dbReference>
<dbReference type="PIRSF" id="PIRSF000138">
    <property type="entry name" value="Al-hdrx_acd_dh"/>
    <property type="match status" value="1"/>
</dbReference>
<proteinExistence type="inferred from homology"/>
<accession>A0ABW3FK93</accession>
<keyword evidence="8" id="KW-1185">Reference proteome</keyword>
<feature type="domain" description="FMN hydroxy acid dehydrogenase" evidence="6">
    <location>
        <begin position="2"/>
        <end position="336"/>
    </location>
</feature>
<dbReference type="PANTHER" id="PTHR10578:SF107">
    <property type="entry name" value="2-HYDROXYACID OXIDASE 1"/>
    <property type="match status" value="1"/>
</dbReference>
<dbReference type="EC" id="1.-.-.-" evidence="7"/>
<comment type="caution">
    <text evidence="7">The sequence shown here is derived from an EMBL/GenBank/DDBJ whole genome shotgun (WGS) entry which is preliminary data.</text>
</comment>
<evidence type="ECO:0000256" key="4">
    <source>
        <dbReference type="ARBA" id="ARBA00023002"/>
    </source>
</evidence>
<dbReference type="PANTHER" id="PTHR10578">
    <property type="entry name" value="S -2-HYDROXY-ACID OXIDASE-RELATED"/>
    <property type="match status" value="1"/>
</dbReference>
<sequence length="336" mass="34577">MTATEHVRGPAAEVAAARAALPEPAFAFVAGGAGNGAAAERNRQAWGAVQMTPRLPADVGQRHMATTVLGMPAAAPIAIAPMGGLGAIHPDGVWALACAAADCGLPIVVSCMSTERIEGMATTGAQWALQLYPLVDKAVQTDLTHRAVEWGAQALVLTIDTPLRHGSDWENATGFTPPIPAIADTTIDPRMTWDDVERLIEDSPLPVWIKGVLSPLHAEQALRRGAAGMVVSNHGGRQLDAAPATAHVLPAVAARVTEMPMHAGIAVDSGITTGTDVLRALTLGADSVLVGRQVAFGLAHGEEGAARVLGRIISELDTAMACAGCATISDATKFVS</sequence>
<keyword evidence="2" id="KW-0285">Flavoprotein</keyword>
<dbReference type="InterPro" id="IPR013785">
    <property type="entry name" value="Aldolase_TIM"/>
</dbReference>
<dbReference type="GO" id="GO:0016491">
    <property type="term" value="F:oxidoreductase activity"/>
    <property type="evidence" value="ECO:0007669"/>
    <property type="project" value="UniProtKB-KW"/>
</dbReference>
<dbReference type="SUPFAM" id="SSF51395">
    <property type="entry name" value="FMN-linked oxidoreductases"/>
    <property type="match status" value="1"/>
</dbReference>
<dbReference type="EMBL" id="JBHTIW010000002">
    <property type="protein sequence ID" value="MFD0918909.1"/>
    <property type="molecule type" value="Genomic_DNA"/>
</dbReference>
<dbReference type="Pfam" id="PF01070">
    <property type="entry name" value="FMN_dh"/>
    <property type="match status" value="1"/>
</dbReference>
<comment type="similarity">
    <text evidence="5">Belongs to the FMN-dependent alpha-hydroxy acid dehydrogenase family.</text>
</comment>
<keyword evidence="4 7" id="KW-0560">Oxidoreductase</keyword>
<dbReference type="InterPro" id="IPR037396">
    <property type="entry name" value="FMN_HAD"/>
</dbReference>